<dbReference type="EMBL" id="MT143884">
    <property type="protein sequence ID" value="QJB04540.1"/>
    <property type="molecule type" value="Genomic_DNA"/>
</dbReference>
<reference evidence="2" key="1">
    <citation type="submission" date="2020-03" db="EMBL/GenBank/DDBJ databases">
        <title>The deep terrestrial virosphere.</title>
        <authorList>
            <person name="Holmfeldt K."/>
            <person name="Nilsson E."/>
            <person name="Simone D."/>
            <person name="Lopez-Fernandez M."/>
            <person name="Wu X."/>
            <person name="de Brujin I."/>
            <person name="Lundin D."/>
            <person name="Andersson A."/>
            <person name="Bertilsson S."/>
            <person name="Dopson M."/>
        </authorList>
    </citation>
    <scope>NUCLEOTIDE SEQUENCE</scope>
    <source>
        <strain evidence="2">MM171B00234</strain>
    </source>
</reference>
<evidence type="ECO:0000259" key="1">
    <source>
        <dbReference type="Pfam" id="PF14243"/>
    </source>
</evidence>
<organism evidence="2">
    <name type="scientific">viral metagenome</name>
    <dbReference type="NCBI Taxonomy" id="1070528"/>
    <lineage>
        <taxon>unclassified sequences</taxon>
        <taxon>metagenomes</taxon>
        <taxon>organismal metagenomes</taxon>
    </lineage>
</organism>
<protein>
    <recommendedName>
        <fullName evidence="1">ATP-grasp domain-containing protein</fullName>
    </recommendedName>
</protein>
<dbReference type="InterPro" id="IPR025643">
    <property type="entry name" value="R2K_3"/>
</dbReference>
<feature type="domain" description="ATP-grasp" evidence="1">
    <location>
        <begin position="56"/>
        <end position="206"/>
    </location>
</feature>
<dbReference type="Pfam" id="PF14243">
    <property type="entry name" value="R2K_3"/>
    <property type="match status" value="1"/>
</dbReference>
<gene>
    <name evidence="2" type="ORF">MM171B00234_0041</name>
</gene>
<name>A0A6M3MES6_9ZZZZ</name>
<accession>A0A6M3MES6</accession>
<sequence length="242" mass="27793">MFYWWPLVKDMPINTPKTIMIPLEGKVTFKVIDGEPDAAFDAMVEKATQAAEEIGYPVFIRSDEFSNKFDWENSCYVTKSEDMASHICNLLEATAMAMGPRFRGVAVREFLKLDWKFKAMYGKMPVAREFRMFVRDGVLECWHPYWPPASINSPTISNWYDVLKEMQTPTEEELQTITELSEIVGRAVDGYWSIDLCQTKDGSWYLTDMALGEDSYHWGTCPNAPPHMLEHYGPPDREASDG</sequence>
<dbReference type="AlphaFoldDB" id="A0A6M3MES6"/>
<evidence type="ECO:0000313" key="2">
    <source>
        <dbReference type="EMBL" id="QJB04540.1"/>
    </source>
</evidence>
<dbReference type="SUPFAM" id="SSF56059">
    <property type="entry name" value="Glutathione synthetase ATP-binding domain-like"/>
    <property type="match status" value="1"/>
</dbReference>
<proteinExistence type="predicted"/>